<dbReference type="InterPro" id="IPR016187">
    <property type="entry name" value="CTDL_fold"/>
</dbReference>
<reference evidence="1 3" key="2">
    <citation type="journal article" date="2013" name="Nature">
        <title>Insights into bilaterian evolution from three spiralian genomes.</title>
        <authorList>
            <person name="Simakov O."/>
            <person name="Marletaz F."/>
            <person name="Cho S.J."/>
            <person name="Edsinger-Gonzales E."/>
            <person name="Havlak P."/>
            <person name="Hellsten U."/>
            <person name="Kuo D.H."/>
            <person name="Larsson T."/>
            <person name="Lv J."/>
            <person name="Arendt D."/>
            <person name="Savage R."/>
            <person name="Osoegawa K."/>
            <person name="de Jong P."/>
            <person name="Grimwood J."/>
            <person name="Chapman J.A."/>
            <person name="Shapiro H."/>
            <person name="Aerts A."/>
            <person name="Otillar R.P."/>
            <person name="Terry A.Y."/>
            <person name="Boore J.L."/>
            <person name="Grigoriev I.V."/>
            <person name="Lindberg D.R."/>
            <person name="Seaver E.C."/>
            <person name="Weisblat D.A."/>
            <person name="Putnam N.H."/>
            <person name="Rokhsar D.S."/>
        </authorList>
    </citation>
    <scope>NUCLEOTIDE SEQUENCE</scope>
</reference>
<proteinExistence type="predicted"/>
<evidence type="ECO:0000313" key="3">
    <source>
        <dbReference type="Proteomes" id="UP000015101"/>
    </source>
</evidence>
<dbReference type="InParanoid" id="T1FIE3"/>
<dbReference type="Proteomes" id="UP000015101">
    <property type="component" value="Unassembled WGS sequence"/>
</dbReference>
<sequence length="188" mass="21301">MGYTYLAYASYLLVCGTPSFRDVLSHCVASNRLVFILTTVTVKSNSELKFCNAKGFCLHYPSRNTTLDGARSYCATRNSTLMAPSDAGIMHWVENLMKIFSNNIPDLTKVSFWLNAKNSSGVFYWNVSNKLIEINWTQYRVLALPRGSRGILLNCNSTGAFQVSSNFQCFLKATNNVTRFHRFFCQYC</sequence>
<dbReference type="EMBL" id="KB097744">
    <property type="protein sequence ID" value="ESN90871.1"/>
    <property type="molecule type" value="Genomic_DNA"/>
</dbReference>
<dbReference type="CTD" id="20208592"/>
<dbReference type="EMBL" id="AMQM01008260">
    <property type="status" value="NOT_ANNOTATED_CDS"/>
    <property type="molecule type" value="Genomic_DNA"/>
</dbReference>
<evidence type="ECO:0008006" key="4">
    <source>
        <dbReference type="Google" id="ProtNLM"/>
    </source>
</evidence>
<dbReference type="KEGG" id="hro:HELRODRAFT_182580"/>
<accession>T1FIE3</accession>
<dbReference type="HOGENOM" id="CLU_1442566_0_0_1"/>
<dbReference type="AlphaFoldDB" id="T1FIE3"/>
<protein>
    <recommendedName>
        <fullName evidence="4">C-type lectin domain-containing protein</fullName>
    </recommendedName>
</protein>
<reference evidence="3" key="1">
    <citation type="submission" date="2012-12" db="EMBL/GenBank/DDBJ databases">
        <authorList>
            <person name="Hellsten U."/>
            <person name="Grimwood J."/>
            <person name="Chapman J.A."/>
            <person name="Shapiro H."/>
            <person name="Aerts A."/>
            <person name="Otillar R.P."/>
            <person name="Terry A.Y."/>
            <person name="Boore J.L."/>
            <person name="Simakov O."/>
            <person name="Marletaz F."/>
            <person name="Cho S.-J."/>
            <person name="Edsinger-Gonzales E."/>
            <person name="Havlak P."/>
            <person name="Kuo D.-H."/>
            <person name="Larsson T."/>
            <person name="Lv J."/>
            <person name="Arendt D."/>
            <person name="Savage R."/>
            <person name="Osoegawa K."/>
            <person name="de Jong P."/>
            <person name="Lindberg D.R."/>
            <person name="Seaver E.C."/>
            <person name="Weisblat D.A."/>
            <person name="Putnam N.H."/>
            <person name="Grigoriev I.V."/>
            <person name="Rokhsar D.S."/>
        </authorList>
    </citation>
    <scope>NUCLEOTIDE SEQUENCE</scope>
</reference>
<dbReference type="Gene3D" id="3.10.100.10">
    <property type="entry name" value="Mannose-Binding Protein A, subunit A"/>
    <property type="match status" value="1"/>
</dbReference>
<dbReference type="InterPro" id="IPR016186">
    <property type="entry name" value="C-type_lectin-like/link_sf"/>
</dbReference>
<keyword evidence="3" id="KW-1185">Reference proteome</keyword>
<reference evidence="2" key="3">
    <citation type="submission" date="2015-06" db="UniProtKB">
        <authorList>
            <consortium name="EnsemblMetazoa"/>
        </authorList>
    </citation>
    <scope>IDENTIFICATION</scope>
</reference>
<dbReference type="RefSeq" id="XP_009031074.1">
    <property type="nucleotide sequence ID" value="XM_009032826.1"/>
</dbReference>
<evidence type="ECO:0000313" key="1">
    <source>
        <dbReference type="EMBL" id="ESN90871.1"/>
    </source>
</evidence>
<dbReference type="EnsemblMetazoa" id="HelroT182580">
    <property type="protein sequence ID" value="HelroP182580"/>
    <property type="gene ID" value="HelroG182580"/>
</dbReference>
<dbReference type="GeneID" id="20208592"/>
<evidence type="ECO:0000313" key="2">
    <source>
        <dbReference type="EnsemblMetazoa" id="HelroP182580"/>
    </source>
</evidence>
<organism evidence="2 3">
    <name type="scientific">Helobdella robusta</name>
    <name type="common">Californian leech</name>
    <dbReference type="NCBI Taxonomy" id="6412"/>
    <lineage>
        <taxon>Eukaryota</taxon>
        <taxon>Metazoa</taxon>
        <taxon>Spiralia</taxon>
        <taxon>Lophotrochozoa</taxon>
        <taxon>Annelida</taxon>
        <taxon>Clitellata</taxon>
        <taxon>Hirudinea</taxon>
        <taxon>Rhynchobdellida</taxon>
        <taxon>Glossiphoniidae</taxon>
        <taxon>Helobdella</taxon>
    </lineage>
</organism>
<gene>
    <name evidence="2" type="primary">20208592</name>
    <name evidence="1" type="ORF">HELRODRAFT_182580</name>
</gene>
<dbReference type="SUPFAM" id="SSF56436">
    <property type="entry name" value="C-type lectin-like"/>
    <property type="match status" value="1"/>
</dbReference>
<name>T1FIE3_HELRO</name>